<feature type="domain" description="PD-(D/E)XK endonuclease-like" evidence="1">
    <location>
        <begin position="659"/>
        <end position="956"/>
    </location>
</feature>
<dbReference type="Gene3D" id="3.40.50.300">
    <property type="entry name" value="P-loop containing nucleotide triphosphate hydrolases"/>
    <property type="match status" value="1"/>
</dbReference>
<gene>
    <name evidence="2" type="ORF">CQA01_34070</name>
</gene>
<dbReference type="RefSeq" id="WP_020891081.1">
    <property type="nucleotide sequence ID" value="NZ_BJYV01000018.1"/>
</dbReference>
<sequence>MDGFLKRTAADLLQRGIDLKNIQVILPNRRAGLFFTKYLGQLITHPTYMPKVITIEDFFYDIAGKRPADKLTLIYELYKVFKSLSGSEETFDRFYFWGEMILRDFNDLDQFMVNPEKLFINLKEQKILESDWSFLSTTQIELIQAFWASFESRDRFHQEKFLKFWDVLFPLYNQFNSSLKTLGLAYGGSIYREVAEGLEKAESSEMGNIFVGFNAFTGAEEKLIKHYVENHGAEVFWDIDRYYLDALNQEAGMFFRDYRKDKILGPTFPETTPSRIEDNKRKVQTYAVPLKINQANMVGAILEAIPDIEQNWEETVVILPDEQLLFPVLNLLPDKVSKVNVTMGYPVKHTPVFTFLEAVVDLQRYIRVVNEEVMFYHKPVKELLSTVYLYDAAPEFSKNLIEDFARTNTLYISTSTLEAGGPLFAKVFQQMTTDNLMDNMLGLIQMLAAPLEENSMERTYLYQCFKQMNRLKGIVEKEIKEEVNIAFLLRIFRQVFGEIKLPFKGEPLEGLQLMGVLESRNLDFKRVIICNMNEGSFPPSSSMNSMIPFNLRKAFGMPMQEQNDAIYAYTFYRLLHEAEDVHLLYTTAGTQGQVSEKSRYIHQLQIEMNREGIQKEDSITHIPVSLTATRAISIEKDSTILSHLMRYTKPTSGDRKPVSFSPSALNVWLDCRLKFYLNYIAGIEVPEEVQEEVDPAIFGNLVHRSLENLYMGFIARKKRKVVEESDIEGLKDFVYPAVMKAIEQQYFLEDKGSQKLTGQLVIARDVLQKYLQGVLIKDKESAPFEIISLEAGRKYKAYLPINTEEGIVDVALGGIIDRVDRIGETVRLIDYKSGLDNKNFKSIESLFDRDDSDRNKAAMQTFFYGLLYEANFPDNTHLLKPALFNLREIFKEDFNPYLQEVIGYRQKVEVTDYSVYRNDYVSQLKKTLEEIFDKDQAFDQTTDIKKCQYCPYANICSR</sequence>
<protein>
    <recommendedName>
        <fullName evidence="1">PD-(D/E)XK endonuclease-like domain-containing protein</fullName>
    </recommendedName>
</protein>
<evidence type="ECO:0000259" key="1">
    <source>
        <dbReference type="Pfam" id="PF12705"/>
    </source>
</evidence>
<dbReference type="EMBL" id="BJYV01000018">
    <property type="protein sequence ID" value="GEO22873.1"/>
    <property type="molecule type" value="Genomic_DNA"/>
</dbReference>
<name>A0A512CFB7_9BACT</name>
<dbReference type="SUPFAM" id="SSF52980">
    <property type="entry name" value="Restriction endonuclease-like"/>
    <property type="match status" value="1"/>
</dbReference>
<organism evidence="2 3">
    <name type="scientific">Cyclobacterium qasimii</name>
    <dbReference type="NCBI Taxonomy" id="1350429"/>
    <lineage>
        <taxon>Bacteria</taxon>
        <taxon>Pseudomonadati</taxon>
        <taxon>Bacteroidota</taxon>
        <taxon>Cytophagia</taxon>
        <taxon>Cytophagales</taxon>
        <taxon>Cyclobacteriaceae</taxon>
        <taxon>Cyclobacterium</taxon>
    </lineage>
</organism>
<accession>A0A512CFB7</accession>
<dbReference type="SUPFAM" id="SSF52540">
    <property type="entry name" value="P-loop containing nucleoside triphosphate hydrolases"/>
    <property type="match status" value="1"/>
</dbReference>
<dbReference type="InterPro" id="IPR038726">
    <property type="entry name" value="PDDEXK_AddAB-type"/>
</dbReference>
<dbReference type="InterPro" id="IPR011604">
    <property type="entry name" value="PDDEXK-like_dom_sf"/>
</dbReference>
<evidence type="ECO:0000313" key="2">
    <source>
        <dbReference type="EMBL" id="GEO22873.1"/>
    </source>
</evidence>
<dbReference type="InterPro" id="IPR011335">
    <property type="entry name" value="Restrct_endonuc-II-like"/>
</dbReference>
<dbReference type="AlphaFoldDB" id="A0A512CFB7"/>
<comment type="caution">
    <text evidence="2">The sequence shown here is derived from an EMBL/GenBank/DDBJ whole genome shotgun (WGS) entry which is preliminary data.</text>
</comment>
<dbReference type="InterPro" id="IPR027417">
    <property type="entry name" value="P-loop_NTPase"/>
</dbReference>
<evidence type="ECO:0000313" key="3">
    <source>
        <dbReference type="Proteomes" id="UP000321301"/>
    </source>
</evidence>
<reference evidence="2 3" key="1">
    <citation type="submission" date="2019-07" db="EMBL/GenBank/DDBJ databases">
        <title>Whole genome shotgun sequence of Cyclobacterium qasimii NBRC 106168.</title>
        <authorList>
            <person name="Hosoyama A."/>
            <person name="Uohara A."/>
            <person name="Ohji S."/>
            <person name="Ichikawa N."/>
        </authorList>
    </citation>
    <scope>NUCLEOTIDE SEQUENCE [LARGE SCALE GENOMIC DNA]</scope>
    <source>
        <strain evidence="2 3">NBRC 106168</strain>
    </source>
</reference>
<dbReference type="Pfam" id="PF12705">
    <property type="entry name" value="PDDEXK_1"/>
    <property type="match status" value="1"/>
</dbReference>
<keyword evidence="3" id="KW-1185">Reference proteome</keyword>
<proteinExistence type="predicted"/>
<dbReference type="Proteomes" id="UP000321301">
    <property type="component" value="Unassembled WGS sequence"/>
</dbReference>
<dbReference type="Gene3D" id="3.90.320.10">
    <property type="match status" value="1"/>
</dbReference>